<accession>A0A6A2XYV5</accession>
<protein>
    <submittedName>
        <fullName evidence="2">Uncharacterized protein</fullName>
    </submittedName>
</protein>
<dbReference type="EMBL" id="VEPZ02001395">
    <property type="protein sequence ID" value="KAE8675650.1"/>
    <property type="molecule type" value="Genomic_DNA"/>
</dbReference>
<keyword evidence="3" id="KW-1185">Reference proteome</keyword>
<comment type="caution">
    <text evidence="2">The sequence shown here is derived from an EMBL/GenBank/DDBJ whole genome shotgun (WGS) entry which is preliminary data.</text>
</comment>
<dbReference type="AlphaFoldDB" id="A0A6A2XYV5"/>
<dbReference type="Proteomes" id="UP000436088">
    <property type="component" value="Unassembled WGS sequence"/>
</dbReference>
<evidence type="ECO:0000313" key="2">
    <source>
        <dbReference type="EMBL" id="KAE8675650.1"/>
    </source>
</evidence>
<organism evidence="2 3">
    <name type="scientific">Hibiscus syriacus</name>
    <name type="common">Rose of Sharon</name>
    <dbReference type="NCBI Taxonomy" id="106335"/>
    <lineage>
        <taxon>Eukaryota</taxon>
        <taxon>Viridiplantae</taxon>
        <taxon>Streptophyta</taxon>
        <taxon>Embryophyta</taxon>
        <taxon>Tracheophyta</taxon>
        <taxon>Spermatophyta</taxon>
        <taxon>Magnoliopsida</taxon>
        <taxon>eudicotyledons</taxon>
        <taxon>Gunneridae</taxon>
        <taxon>Pentapetalae</taxon>
        <taxon>rosids</taxon>
        <taxon>malvids</taxon>
        <taxon>Malvales</taxon>
        <taxon>Malvaceae</taxon>
        <taxon>Malvoideae</taxon>
        <taxon>Hibiscus</taxon>
    </lineage>
</organism>
<proteinExistence type="predicted"/>
<evidence type="ECO:0000313" key="3">
    <source>
        <dbReference type="Proteomes" id="UP000436088"/>
    </source>
</evidence>
<feature type="transmembrane region" description="Helical" evidence="1">
    <location>
        <begin position="195"/>
        <end position="220"/>
    </location>
</feature>
<keyword evidence="1" id="KW-1133">Transmembrane helix</keyword>
<keyword evidence="1" id="KW-0812">Transmembrane</keyword>
<dbReference type="Pfam" id="PF14223">
    <property type="entry name" value="Retrotran_gag_2"/>
    <property type="match status" value="1"/>
</dbReference>
<sequence>MRKLDDHNYLLCHQQVYLTIKAHRLLKYIDSKVSVPPEHVVLEGQDSINPDFVFFEEQDGAITTWLLSTVSESVLPHLIGLNIASEIWNTLHKLYSGKTTSRLMSYRRLLHSQKKGEMSMRDYLMVIKIICDNLASCGELIFDHEHIITILNGLPPEYEVIITVITAGTSSFDLGWLVLIARSMFLLINTMIKSLLILLLILPTFLPPIAIIISIIAITVEAEADLTLLGLNVSYVEEWGILLKDSISYLM</sequence>
<feature type="transmembrane region" description="Helical" evidence="1">
    <location>
        <begin position="162"/>
        <end position="188"/>
    </location>
</feature>
<name>A0A6A2XYV5_HIBSY</name>
<dbReference type="PANTHER" id="PTHR47481:SF30">
    <property type="entry name" value="CCHC-TYPE DOMAIN-CONTAINING PROTEIN"/>
    <property type="match status" value="1"/>
</dbReference>
<reference evidence="2" key="1">
    <citation type="submission" date="2019-09" db="EMBL/GenBank/DDBJ databases">
        <title>Draft genome information of white flower Hibiscus syriacus.</title>
        <authorList>
            <person name="Kim Y.-M."/>
        </authorList>
    </citation>
    <scope>NUCLEOTIDE SEQUENCE [LARGE SCALE GENOMIC DNA]</scope>
    <source>
        <strain evidence="2">YM2019G1</strain>
    </source>
</reference>
<gene>
    <name evidence="2" type="ORF">F3Y22_tig00111650pilonHSYRG00227</name>
</gene>
<keyword evidence="1" id="KW-0472">Membrane</keyword>
<evidence type="ECO:0000256" key="1">
    <source>
        <dbReference type="SAM" id="Phobius"/>
    </source>
</evidence>
<dbReference type="PANTHER" id="PTHR47481">
    <property type="match status" value="1"/>
</dbReference>